<dbReference type="Proteomes" id="UP001470230">
    <property type="component" value="Unassembled WGS sequence"/>
</dbReference>
<sequence>MSTIENCTGIGLYVSSAKKTVVAEMANVFGYHSFPLLKAWQPQQNTFIMKNCVLISND</sequence>
<dbReference type="EMBL" id="JAPFFF010000057">
    <property type="protein sequence ID" value="KAK8838017.1"/>
    <property type="molecule type" value="Genomic_DNA"/>
</dbReference>
<comment type="caution">
    <text evidence="1">The sequence shown here is derived from an EMBL/GenBank/DDBJ whole genome shotgun (WGS) entry which is preliminary data.</text>
</comment>
<organism evidence="1 2">
    <name type="scientific">Tritrichomonas musculus</name>
    <dbReference type="NCBI Taxonomy" id="1915356"/>
    <lineage>
        <taxon>Eukaryota</taxon>
        <taxon>Metamonada</taxon>
        <taxon>Parabasalia</taxon>
        <taxon>Tritrichomonadida</taxon>
        <taxon>Tritrichomonadidae</taxon>
        <taxon>Tritrichomonas</taxon>
    </lineage>
</organism>
<gene>
    <name evidence="1" type="ORF">M9Y10_035963</name>
</gene>
<protein>
    <submittedName>
        <fullName evidence="1">Uncharacterized protein</fullName>
    </submittedName>
</protein>
<evidence type="ECO:0000313" key="2">
    <source>
        <dbReference type="Proteomes" id="UP001470230"/>
    </source>
</evidence>
<name>A0ABR2GWQ6_9EUKA</name>
<reference evidence="1 2" key="1">
    <citation type="submission" date="2024-04" db="EMBL/GenBank/DDBJ databases">
        <title>Tritrichomonas musculus Genome.</title>
        <authorList>
            <person name="Alves-Ferreira E."/>
            <person name="Grigg M."/>
            <person name="Lorenzi H."/>
            <person name="Galac M."/>
        </authorList>
    </citation>
    <scope>NUCLEOTIDE SEQUENCE [LARGE SCALE GENOMIC DNA]</scope>
    <source>
        <strain evidence="1 2">EAF2021</strain>
    </source>
</reference>
<keyword evidence="2" id="KW-1185">Reference proteome</keyword>
<accession>A0ABR2GWQ6</accession>
<evidence type="ECO:0000313" key="1">
    <source>
        <dbReference type="EMBL" id="KAK8838017.1"/>
    </source>
</evidence>
<proteinExistence type="predicted"/>